<evidence type="ECO:0000313" key="1">
    <source>
        <dbReference type="EMBL" id="GAY72843.1"/>
    </source>
</evidence>
<dbReference type="InterPro" id="IPR006549">
    <property type="entry name" value="HAD-SF_hydro_IIIA"/>
</dbReference>
<organism evidence="1 2">
    <name type="scientific">Lentilactobacillus kosonis</name>
    <dbReference type="NCBI Taxonomy" id="2810561"/>
    <lineage>
        <taxon>Bacteria</taxon>
        <taxon>Bacillati</taxon>
        <taxon>Bacillota</taxon>
        <taxon>Bacilli</taxon>
        <taxon>Lactobacillales</taxon>
        <taxon>Lactobacillaceae</taxon>
        <taxon>Lentilactobacillus</taxon>
    </lineage>
</organism>
<dbReference type="Pfam" id="PF08282">
    <property type="entry name" value="Hydrolase_3"/>
    <property type="match status" value="1"/>
</dbReference>
<dbReference type="CDD" id="cd16416">
    <property type="entry name" value="HAD_BsYqeG-like"/>
    <property type="match status" value="1"/>
</dbReference>
<sequence>MISKFKPSWMFQDIYHVSPEFLAGNHIKYILTDLDNTLIPWNQSDGSAKLADWLREMKKYGIKVIVVSNNSYSRISQALTDYDVAFVSRALKPLTFGINRAINQYSLSRKETVMIGDQLLTDVFSANNSGVNSILVKPLVNNDGWTTWFNRFLERFVFQLLKKKYSDIHWQ</sequence>
<dbReference type="InterPro" id="IPR010021">
    <property type="entry name" value="PGPP1/Gep4"/>
</dbReference>
<keyword evidence="2" id="KW-1185">Reference proteome</keyword>
<proteinExistence type="predicted"/>
<dbReference type="SUPFAM" id="SSF56784">
    <property type="entry name" value="HAD-like"/>
    <property type="match status" value="1"/>
</dbReference>
<dbReference type="PANTHER" id="PTHR19288:SF25">
    <property type="entry name" value="PHOSPHATIDYLGLYCEROPHOSPHATASE GEP4, MITOCHONDRIAL"/>
    <property type="match status" value="1"/>
</dbReference>
<dbReference type="EMBL" id="BEXA01000002">
    <property type="protein sequence ID" value="GAY72843.1"/>
    <property type="molecule type" value="Genomic_DNA"/>
</dbReference>
<dbReference type="InterPro" id="IPR023214">
    <property type="entry name" value="HAD_sf"/>
</dbReference>
<dbReference type="NCBIfam" id="TIGR01662">
    <property type="entry name" value="HAD-SF-IIIA"/>
    <property type="match status" value="1"/>
</dbReference>
<protein>
    <submittedName>
        <fullName evidence="1">Hydrolase, HAD subfamily IIIA</fullName>
    </submittedName>
</protein>
<dbReference type="InterPro" id="IPR036412">
    <property type="entry name" value="HAD-like_sf"/>
</dbReference>
<name>A0A401FKG3_9LACO</name>
<dbReference type="OrthoDB" id="9787572at2"/>
<dbReference type="Gene3D" id="3.40.50.1000">
    <property type="entry name" value="HAD superfamily/HAD-like"/>
    <property type="match status" value="1"/>
</dbReference>
<gene>
    <name evidence="1" type="ORF">NBRC111893_989</name>
</gene>
<dbReference type="Proteomes" id="UP000286974">
    <property type="component" value="Unassembled WGS sequence"/>
</dbReference>
<comment type="caution">
    <text evidence="1">The sequence shown here is derived from an EMBL/GenBank/DDBJ whole genome shotgun (WGS) entry which is preliminary data.</text>
</comment>
<dbReference type="GO" id="GO:0005737">
    <property type="term" value="C:cytoplasm"/>
    <property type="evidence" value="ECO:0007669"/>
    <property type="project" value="TreeGrafter"/>
</dbReference>
<dbReference type="PANTHER" id="PTHR19288">
    <property type="entry name" value="4-NITROPHENYLPHOSPHATASE-RELATED"/>
    <property type="match status" value="1"/>
</dbReference>
<accession>A0A401FKG3</accession>
<dbReference type="GO" id="GO:0008962">
    <property type="term" value="F:phosphatidylglycerophosphatase activity"/>
    <property type="evidence" value="ECO:0007669"/>
    <property type="project" value="InterPro"/>
</dbReference>
<dbReference type="Pfam" id="PF13242">
    <property type="entry name" value="Hydrolase_like"/>
    <property type="match status" value="1"/>
</dbReference>
<evidence type="ECO:0000313" key="2">
    <source>
        <dbReference type="Proteomes" id="UP000286974"/>
    </source>
</evidence>
<dbReference type="NCBIfam" id="TIGR01668">
    <property type="entry name" value="YqeG_hyp_ppase"/>
    <property type="match status" value="1"/>
</dbReference>
<reference evidence="1 2" key="1">
    <citation type="submission" date="2017-11" db="EMBL/GenBank/DDBJ databases">
        <title>Draft Genome Sequence of Lactobacillus curieae NBRC 111893 isolated from Koso, a Japanese sugar-Vegetable Fermented Beverage.</title>
        <authorList>
            <person name="Chiou T.Y."/>
            <person name="Oshima K."/>
            <person name="Suda W."/>
            <person name="Hattori M."/>
            <person name="Takahashi T."/>
        </authorList>
    </citation>
    <scope>NUCLEOTIDE SEQUENCE [LARGE SCALE GENOMIC DNA]</scope>
    <source>
        <strain evidence="1 2">NBRC111893</strain>
    </source>
</reference>
<dbReference type="AlphaFoldDB" id="A0A401FKG3"/>
<keyword evidence="1" id="KW-0378">Hydrolase</keyword>
<dbReference type="RefSeq" id="WP_125008078.1">
    <property type="nucleotide sequence ID" value="NZ_BEXA01000002.1"/>
</dbReference>